<evidence type="ECO:0000256" key="3">
    <source>
        <dbReference type="ARBA" id="ARBA00022692"/>
    </source>
</evidence>
<comment type="subcellular location">
    <subcellularLocation>
        <location evidence="1">Membrane</location>
    </subcellularLocation>
</comment>
<dbReference type="InterPro" id="IPR002159">
    <property type="entry name" value="CD36_fam"/>
</dbReference>
<keyword evidence="6" id="KW-0325">Glycoprotein</keyword>
<keyword evidence="3 7" id="KW-0812">Transmembrane</keyword>
<organism evidence="8 9">
    <name type="scientific">Ciona intestinalis</name>
    <name type="common">Transparent sea squirt</name>
    <name type="synonym">Ascidia intestinalis</name>
    <dbReference type="NCBI Taxonomy" id="7719"/>
    <lineage>
        <taxon>Eukaryota</taxon>
        <taxon>Metazoa</taxon>
        <taxon>Chordata</taxon>
        <taxon>Tunicata</taxon>
        <taxon>Ascidiacea</taxon>
        <taxon>Phlebobranchia</taxon>
        <taxon>Cionidae</taxon>
        <taxon>Ciona</taxon>
    </lineage>
</organism>
<dbReference type="InParanoid" id="F7APG5"/>
<dbReference type="Pfam" id="PF01130">
    <property type="entry name" value="CD36"/>
    <property type="match status" value="1"/>
</dbReference>
<keyword evidence="4 7" id="KW-1133">Transmembrane helix</keyword>
<accession>F7APG5</accession>
<proteinExistence type="inferred from homology"/>
<evidence type="ECO:0000256" key="1">
    <source>
        <dbReference type="ARBA" id="ARBA00004370"/>
    </source>
</evidence>
<evidence type="ECO:0000256" key="2">
    <source>
        <dbReference type="ARBA" id="ARBA00010532"/>
    </source>
</evidence>
<keyword evidence="9" id="KW-1185">Reference proteome</keyword>
<reference evidence="9" key="1">
    <citation type="journal article" date="2002" name="Science">
        <title>The draft genome of Ciona intestinalis: insights into chordate and vertebrate origins.</title>
        <authorList>
            <person name="Dehal P."/>
            <person name="Satou Y."/>
            <person name="Campbell R.K."/>
            <person name="Chapman J."/>
            <person name="Degnan B."/>
            <person name="De Tomaso A."/>
            <person name="Davidson B."/>
            <person name="Di Gregorio A."/>
            <person name="Gelpke M."/>
            <person name="Goodstein D.M."/>
            <person name="Harafuji N."/>
            <person name="Hastings K.E."/>
            <person name="Ho I."/>
            <person name="Hotta K."/>
            <person name="Huang W."/>
            <person name="Kawashima T."/>
            <person name="Lemaire P."/>
            <person name="Martinez D."/>
            <person name="Meinertzhagen I.A."/>
            <person name="Necula S."/>
            <person name="Nonaka M."/>
            <person name="Putnam N."/>
            <person name="Rash S."/>
            <person name="Saiga H."/>
            <person name="Satake M."/>
            <person name="Terry A."/>
            <person name="Yamada L."/>
            <person name="Wang H.G."/>
            <person name="Awazu S."/>
            <person name="Azumi K."/>
            <person name="Boore J."/>
            <person name="Branno M."/>
            <person name="Chin-Bow S."/>
            <person name="DeSantis R."/>
            <person name="Doyle S."/>
            <person name="Francino P."/>
            <person name="Keys D.N."/>
            <person name="Haga S."/>
            <person name="Hayashi H."/>
            <person name="Hino K."/>
            <person name="Imai K.S."/>
            <person name="Inaba K."/>
            <person name="Kano S."/>
            <person name="Kobayashi K."/>
            <person name="Kobayashi M."/>
            <person name="Lee B.I."/>
            <person name="Makabe K.W."/>
            <person name="Manohar C."/>
            <person name="Matassi G."/>
            <person name="Medina M."/>
            <person name="Mochizuki Y."/>
            <person name="Mount S."/>
            <person name="Morishita T."/>
            <person name="Miura S."/>
            <person name="Nakayama A."/>
            <person name="Nishizaka S."/>
            <person name="Nomoto H."/>
            <person name="Ohta F."/>
            <person name="Oishi K."/>
            <person name="Rigoutsos I."/>
            <person name="Sano M."/>
            <person name="Sasaki A."/>
            <person name="Sasakura Y."/>
            <person name="Shoguchi E."/>
            <person name="Shin-i T."/>
            <person name="Spagnuolo A."/>
            <person name="Stainier D."/>
            <person name="Suzuki M.M."/>
            <person name="Tassy O."/>
            <person name="Takatori N."/>
            <person name="Tokuoka M."/>
            <person name="Yagi K."/>
            <person name="Yoshizaki F."/>
            <person name="Wada S."/>
            <person name="Zhang C."/>
            <person name="Hyatt P.D."/>
            <person name="Larimer F."/>
            <person name="Detter C."/>
            <person name="Doggett N."/>
            <person name="Glavina T."/>
            <person name="Hawkins T."/>
            <person name="Richardson P."/>
            <person name="Lucas S."/>
            <person name="Kohara Y."/>
            <person name="Levine M."/>
            <person name="Satoh N."/>
            <person name="Rokhsar D.S."/>
        </authorList>
    </citation>
    <scope>NUCLEOTIDE SEQUENCE [LARGE SCALE GENOMIC DNA]</scope>
</reference>
<evidence type="ECO:0000256" key="4">
    <source>
        <dbReference type="ARBA" id="ARBA00022989"/>
    </source>
</evidence>
<keyword evidence="5 7" id="KW-0472">Membrane</keyword>
<dbReference type="Ensembl" id="ENSCINT00000027488.2">
    <property type="protein sequence ID" value="ENSCINP00000027242.2"/>
    <property type="gene ID" value="ENSCING00000005304.3"/>
</dbReference>
<sequence length="112" mass="12849">MNPKKELHEMVLVYEPTTGMIIKTESRIQLNIYMKPNKKVKLLYKVDDVVILLQVLICVLGAALMSLSLLCYLRCRKAYKTTKRAGSRKNLIIGQYNKDAELPTVTQNCVKF</sequence>
<reference evidence="8" key="3">
    <citation type="submission" date="2025-09" db="UniProtKB">
        <authorList>
            <consortium name="Ensembl"/>
        </authorList>
    </citation>
    <scope>IDENTIFICATION</scope>
</reference>
<dbReference type="Proteomes" id="UP000008144">
    <property type="component" value="Unassembled WGS sequence"/>
</dbReference>
<dbReference type="AlphaFoldDB" id="F7APG5"/>
<evidence type="ECO:0000256" key="5">
    <source>
        <dbReference type="ARBA" id="ARBA00023136"/>
    </source>
</evidence>
<dbReference type="GO" id="GO:0016020">
    <property type="term" value="C:membrane"/>
    <property type="evidence" value="ECO:0007669"/>
    <property type="project" value="UniProtKB-SubCell"/>
</dbReference>
<comment type="similarity">
    <text evidence="2">Belongs to the CD36 family.</text>
</comment>
<feature type="transmembrane region" description="Helical" evidence="7">
    <location>
        <begin position="49"/>
        <end position="73"/>
    </location>
</feature>
<evidence type="ECO:0000256" key="7">
    <source>
        <dbReference type="SAM" id="Phobius"/>
    </source>
</evidence>
<name>F7APG5_CIOIN</name>
<evidence type="ECO:0000256" key="6">
    <source>
        <dbReference type="ARBA" id="ARBA00023180"/>
    </source>
</evidence>
<evidence type="ECO:0000313" key="8">
    <source>
        <dbReference type="Ensembl" id="ENSCINP00000027242.2"/>
    </source>
</evidence>
<reference evidence="8" key="2">
    <citation type="submission" date="2025-08" db="UniProtKB">
        <authorList>
            <consortium name="Ensembl"/>
        </authorList>
    </citation>
    <scope>IDENTIFICATION</scope>
</reference>
<evidence type="ECO:0000313" key="9">
    <source>
        <dbReference type="Proteomes" id="UP000008144"/>
    </source>
</evidence>
<protein>
    <submittedName>
        <fullName evidence="8">Uncharacterized protein</fullName>
    </submittedName>
</protein>
<dbReference type="HOGENOM" id="CLU_2144979_0_0_1"/>